<dbReference type="Proteomes" id="UP000296049">
    <property type="component" value="Unassembled WGS sequence"/>
</dbReference>
<reference evidence="2" key="1">
    <citation type="journal article" date="2013" name="Nat. Genet.">
        <title>The duck genome and transcriptome provide insight into an avian influenza virus reservoir species.</title>
        <authorList>
            <person name="Huang Y."/>
            <person name="Li Y."/>
            <person name="Burt D.W."/>
            <person name="Chen H."/>
            <person name="Zhang Y."/>
            <person name="Qian W."/>
            <person name="Kim H."/>
            <person name="Gan S."/>
            <person name="Zhao Y."/>
            <person name="Li J."/>
            <person name="Yi K."/>
            <person name="Feng H."/>
            <person name="Zhu P."/>
            <person name="Li B."/>
            <person name="Liu Q."/>
            <person name="Fairley S."/>
            <person name="Magor K.E."/>
            <person name="Du Z."/>
            <person name="Hu X."/>
            <person name="Goodman L."/>
            <person name="Tafer H."/>
            <person name="Vignal A."/>
            <person name="Lee T."/>
            <person name="Kim K.W."/>
            <person name="Sheng Z."/>
            <person name="An Y."/>
            <person name="Searle S."/>
            <person name="Herrero J."/>
            <person name="Groenen M.A."/>
            <person name="Crooijmans R.P."/>
            <person name="Faraut T."/>
            <person name="Cai Q."/>
            <person name="Webster R.G."/>
            <person name="Aldridge J.R."/>
            <person name="Warren W.C."/>
            <person name="Bartschat S."/>
            <person name="Kehr S."/>
            <person name="Marz M."/>
            <person name="Stadler P.F."/>
            <person name="Smith J."/>
            <person name="Kraus R.H."/>
            <person name="Zhao Y."/>
            <person name="Ren L."/>
            <person name="Fei J."/>
            <person name="Morisson M."/>
            <person name="Kaiser P."/>
            <person name="Griffin D.K."/>
            <person name="Rao M."/>
            <person name="Pitel F."/>
            <person name="Wang J."/>
            <person name="Li N."/>
        </authorList>
    </citation>
    <scope>NUCLEOTIDE SEQUENCE [LARGE SCALE GENOMIC DNA]</scope>
</reference>
<sequence length="232" mass="25251">MPVPDEQGAVDTEFSAPLMPALPPEVWVALFQEHQEILDPLLPWLRQELAVIFGTVWWQAMLAENFILAALCLLGLDSKALFLHLQPGLADRTAMLVHGIINTVVQRADLEAAGPPPRLHCQGAGGQTRGHPPHRHLLTGDSQLQPATLLLHYSKIPSKRQMTGSQTFLKPVTANTCKPTVRAGNLLEVCAGWEHQAALPHQQMQRAAISYASVALHSPWAPPGQHAAGTPF</sequence>
<name>R0KZJ6_ANAPL</name>
<dbReference type="EMBL" id="KB743435">
    <property type="protein sequence ID" value="EOA98758.1"/>
    <property type="molecule type" value="Genomic_DNA"/>
</dbReference>
<gene>
    <name evidence="1" type="ORF">Anapl_02939</name>
</gene>
<evidence type="ECO:0000313" key="2">
    <source>
        <dbReference type="Proteomes" id="UP000296049"/>
    </source>
</evidence>
<organism evidence="1 2">
    <name type="scientific">Anas platyrhynchos</name>
    <name type="common">Mallard</name>
    <name type="synonym">Anas boschas</name>
    <dbReference type="NCBI Taxonomy" id="8839"/>
    <lineage>
        <taxon>Eukaryota</taxon>
        <taxon>Metazoa</taxon>
        <taxon>Chordata</taxon>
        <taxon>Craniata</taxon>
        <taxon>Vertebrata</taxon>
        <taxon>Euteleostomi</taxon>
        <taxon>Archelosauria</taxon>
        <taxon>Archosauria</taxon>
        <taxon>Dinosauria</taxon>
        <taxon>Saurischia</taxon>
        <taxon>Theropoda</taxon>
        <taxon>Coelurosauria</taxon>
        <taxon>Aves</taxon>
        <taxon>Neognathae</taxon>
        <taxon>Galloanserae</taxon>
        <taxon>Anseriformes</taxon>
        <taxon>Anatidae</taxon>
        <taxon>Anatinae</taxon>
        <taxon>Anas</taxon>
    </lineage>
</organism>
<dbReference type="AlphaFoldDB" id="R0KZJ6"/>
<keyword evidence="2" id="KW-1185">Reference proteome</keyword>
<accession>R0KZJ6</accession>
<evidence type="ECO:0000313" key="1">
    <source>
        <dbReference type="EMBL" id="EOA98758.1"/>
    </source>
</evidence>
<protein>
    <submittedName>
        <fullName evidence="1">Uncharacterized protein</fullName>
    </submittedName>
</protein>
<proteinExistence type="predicted"/>